<evidence type="ECO:0000313" key="3">
    <source>
        <dbReference type="Proteomes" id="UP001059596"/>
    </source>
</evidence>
<protein>
    <submittedName>
        <fullName evidence="2">Uncharacterized protein</fullName>
    </submittedName>
</protein>
<feature type="non-terminal residue" evidence="2">
    <location>
        <position position="1"/>
    </location>
</feature>
<evidence type="ECO:0000256" key="1">
    <source>
        <dbReference type="SAM" id="Phobius"/>
    </source>
</evidence>
<dbReference type="Proteomes" id="UP001059596">
    <property type="component" value="Unassembled WGS sequence"/>
</dbReference>
<name>A0A9Q0BT92_9MUSC</name>
<keyword evidence="1" id="KW-1133">Transmembrane helix</keyword>
<dbReference type="EMBL" id="JAMKOV010000002">
    <property type="protein sequence ID" value="KAI8042979.1"/>
    <property type="molecule type" value="Genomic_DNA"/>
</dbReference>
<keyword evidence="1" id="KW-0472">Membrane</keyword>
<keyword evidence="1" id="KW-0812">Transmembrane</keyword>
<dbReference type="AlphaFoldDB" id="A0A9Q0BT92"/>
<comment type="caution">
    <text evidence="2">The sequence shown here is derived from an EMBL/GenBank/DDBJ whole genome shotgun (WGS) entry which is preliminary data.</text>
</comment>
<organism evidence="2 3">
    <name type="scientific">Drosophila gunungcola</name>
    <name type="common">fruit fly</name>
    <dbReference type="NCBI Taxonomy" id="103775"/>
    <lineage>
        <taxon>Eukaryota</taxon>
        <taxon>Metazoa</taxon>
        <taxon>Ecdysozoa</taxon>
        <taxon>Arthropoda</taxon>
        <taxon>Hexapoda</taxon>
        <taxon>Insecta</taxon>
        <taxon>Pterygota</taxon>
        <taxon>Neoptera</taxon>
        <taxon>Endopterygota</taxon>
        <taxon>Diptera</taxon>
        <taxon>Brachycera</taxon>
        <taxon>Muscomorpha</taxon>
        <taxon>Ephydroidea</taxon>
        <taxon>Drosophilidae</taxon>
        <taxon>Drosophila</taxon>
        <taxon>Sophophora</taxon>
    </lineage>
</organism>
<evidence type="ECO:0000313" key="2">
    <source>
        <dbReference type="EMBL" id="KAI8042979.1"/>
    </source>
</evidence>
<feature type="transmembrane region" description="Helical" evidence="1">
    <location>
        <begin position="45"/>
        <end position="66"/>
    </location>
</feature>
<keyword evidence="3" id="KW-1185">Reference proteome</keyword>
<accession>A0A9Q0BT92</accession>
<sequence>MAIAPLVELVEFLVRNVGHDGIVDVPLPFSLAPRGCRHGHGSTRLLLASTWIMGLGELGVLGMIGLLENNEKFFVSCSTSS</sequence>
<proteinExistence type="predicted"/>
<reference evidence="2" key="1">
    <citation type="journal article" date="2023" name="Genome Biol. Evol.">
        <title>Long-read-based Genome Assembly of Drosophila gunungcola Reveals Fewer Chemosensory Genes in Flower-breeding Species.</title>
        <authorList>
            <person name="Negi A."/>
            <person name="Liao B.Y."/>
            <person name="Yeh S.D."/>
        </authorList>
    </citation>
    <scope>NUCLEOTIDE SEQUENCE</scope>
    <source>
        <tissue evidence="2">Thorax</tissue>
    </source>
</reference>
<gene>
    <name evidence="2" type="ORF">M5D96_004303</name>
</gene>